<dbReference type="AlphaFoldDB" id="A0A6I2L054"/>
<dbReference type="EMBL" id="WKJK01000006">
    <property type="protein sequence ID" value="MRW91182.1"/>
    <property type="molecule type" value="Genomic_DNA"/>
</dbReference>
<protein>
    <submittedName>
        <fullName evidence="1">Uncharacterized protein</fullName>
    </submittedName>
</protein>
<organism evidence="1 2">
    <name type="scientific">Duganella guangzhouensis</name>
    <dbReference type="NCBI Taxonomy" id="2666084"/>
    <lineage>
        <taxon>Bacteria</taxon>
        <taxon>Pseudomonadati</taxon>
        <taxon>Pseudomonadota</taxon>
        <taxon>Betaproteobacteria</taxon>
        <taxon>Burkholderiales</taxon>
        <taxon>Oxalobacteraceae</taxon>
        <taxon>Telluria group</taxon>
        <taxon>Duganella</taxon>
    </lineage>
</organism>
<keyword evidence="2" id="KW-1185">Reference proteome</keyword>
<evidence type="ECO:0000313" key="2">
    <source>
        <dbReference type="Proteomes" id="UP000433309"/>
    </source>
</evidence>
<comment type="caution">
    <text evidence="1">The sequence shown here is derived from an EMBL/GenBank/DDBJ whole genome shotgun (WGS) entry which is preliminary data.</text>
</comment>
<gene>
    <name evidence="1" type="ORF">GJ699_14395</name>
</gene>
<dbReference type="RefSeq" id="WP_154377296.1">
    <property type="nucleotide sequence ID" value="NZ_WKJK01000006.1"/>
</dbReference>
<accession>A0A6I2L054</accession>
<dbReference type="Proteomes" id="UP000433309">
    <property type="component" value="Unassembled WGS sequence"/>
</dbReference>
<sequence length="243" mass="23887">MINHQVYPTSYIVRQVPLGAAPVQLAPQGFFGDLVGHLAPTVGGALGGLLGHANTGAQIGGVVSNLSHLIPFSAGPQLAPQGFFGDLVGHLAPTVGGAIGGIFGHGNTGAQIGGVVSNLSHLIPFSAGPQLAPQGVLGDLVSKAGHVVSEIVHSPITGAIVQAAPGIANNAGYHTVGSVLSVLTSQLGNHPVGAALSKLAPLLGNKAAEVFGQPALATVGNLAGQGAALLPFSASPSFIQTGY</sequence>
<proteinExistence type="predicted"/>
<evidence type="ECO:0000313" key="1">
    <source>
        <dbReference type="EMBL" id="MRW91182.1"/>
    </source>
</evidence>
<name>A0A6I2L054_9BURK</name>
<reference evidence="1 2" key="1">
    <citation type="submission" date="2019-11" db="EMBL/GenBank/DDBJ databases">
        <title>Novel species isolated from a subtropical stream in China.</title>
        <authorList>
            <person name="Lu H."/>
        </authorList>
    </citation>
    <scope>NUCLEOTIDE SEQUENCE [LARGE SCALE GENOMIC DNA]</scope>
    <source>
        <strain evidence="1 2">FT80W</strain>
    </source>
</reference>